<dbReference type="Pfam" id="PF08713">
    <property type="entry name" value="DNA_alkylation"/>
    <property type="match status" value="1"/>
</dbReference>
<dbReference type="Proteomes" id="UP000217465">
    <property type="component" value="Unassembled WGS sequence"/>
</dbReference>
<sequence length="221" mass="26345">MTDAREKYQELLVRFEEQANAEQASRMAAYMKNHFPFYGVQTPIRRTLYRDIIIADKKNGKIDWDLLNLVWSQEKRELHYFVCDYLKGLHKFLSYDDVPLILTFAKSNQWWDTIDHFDRILGNISDDRIPSLMLELSQSEDFWLRRIAIDHQLGRKDKTDTALLEEIITNNFGSKEFFINKAIGWSLRDYSKVNPDWVRDFVITYQEDLAPLSFREASKYI</sequence>
<proteinExistence type="predicted"/>
<protein>
    <submittedName>
        <fullName evidence="1">DNA alkylation repair enzyme</fullName>
    </submittedName>
</protein>
<evidence type="ECO:0000313" key="1">
    <source>
        <dbReference type="EMBL" id="PCH11451.1"/>
    </source>
</evidence>
<dbReference type="Gene3D" id="1.20.1660.10">
    <property type="entry name" value="Hypothetical protein (EF3068)"/>
    <property type="match status" value="1"/>
</dbReference>
<dbReference type="CDD" id="cd07064">
    <property type="entry name" value="AlkD_like_1"/>
    <property type="match status" value="1"/>
</dbReference>
<accession>A0A854WBJ7</accession>
<evidence type="ECO:0000313" key="2">
    <source>
        <dbReference type="Proteomes" id="UP000217465"/>
    </source>
</evidence>
<dbReference type="PANTHER" id="PTHR34070">
    <property type="entry name" value="ARMADILLO-TYPE FOLD"/>
    <property type="match status" value="1"/>
</dbReference>
<reference evidence="1 2" key="1">
    <citation type="submission" date="2016-06" db="EMBL/GenBank/DDBJ databases">
        <authorList>
            <person name="Haines A.N."/>
            <person name="Council K.R."/>
        </authorList>
    </citation>
    <scope>NUCLEOTIDE SEQUENCE [LARGE SCALE GENOMIC DNA]</scope>
    <source>
        <strain evidence="1 2">SP158-29</strain>
    </source>
</reference>
<dbReference type="InterPro" id="IPR016024">
    <property type="entry name" value="ARM-type_fold"/>
</dbReference>
<dbReference type="EMBL" id="NSGR01000009">
    <property type="protein sequence ID" value="PCH11451.1"/>
    <property type="molecule type" value="Genomic_DNA"/>
</dbReference>
<dbReference type="RefSeq" id="WP_096633865.1">
    <property type="nucleotide sequence ID" value="NZ_NSGR01000009.1"/>
</dbReference>
<dbReference type="SUPFAM" id="SSF48371">
    <property type="entry name" value="ARM repeat"/>
    <property type="match status" value="1"/>
</dbReference>
<dbReference type="Gene3D" id="1.25.40.290">
    <property type="entry name" value="ARM repeat domains"/>
    <property type="match status" value="1"/>
</dbReference>
<dbReference type="AlphaFoldDB" id="A0A854WBJ7"/>
<name>A0A854WBJ7_9STRE</name>
<gene>
    <name evidence="1" type="ORF">A9Y57_01755</name>
</gene>
<dbReference type="PANTHER" id="PTHR34070:SF1">
    <property type="entry name" value="DNA ALKYLATION REPAIR PROTEIN"/>
    <property type="match status" value="1"/>
</dbReference>
<comment type="caution">
    <text evidence="1">The sequence shown here is derived from an EMBL/GenBank/DDBJ whole genome shotgun (WGS) entry which is preliminary data.</text>
</comment>
<organism evidence="1 2">
    <name type="scientific">Streptococcus parauberis</name>
    <dbReference type="NCBI Taxonomy" id="1348"/>
    <lineage>
        <taxon>Bacteria</taxon>
        <taxon>Bacillati</taxon>
        <taxon>Bacillota</taxon>
        <taxon>Bacilli</taxon>
        <taxon>Lactobacillales</taxon>
        <taxon>Streptococcaceae</taxon>
        <taxon>Streptococcus</taxon>
    </lineage>
</organism>
<dbReference type="InterPro" id="IPR014825">
    <property type="entry name" value="DNA_alkylation"/>
</dbReference>